<protein>
    <submittedName>
        <fullName evidence="2">Endonuclease domain-containing protein</fullName>
    </submittedName>
</protein>
<reference evidence="3" key="1">
    <citation type="journal article" date="2019" name="Int. J. Syst. Evol. Microbiol.">
        <title>The Global Catalogue of Microorganisms (GCM) 10K type strain sequencing project: providing services to taxonomists for standard genome sequencing and annotation.</title>
        <authorList>
            <consortium name="The Broad Institute Genomics Platform"/>
            <consortium name="The Broad Institute Genome Sequencing Center for Infectious Disease"/>
            <person name="Wu L."/>
            <person name="Ma J."/>
        </authorList>
    </citation>
    <scope>NUCLEOTIDE SEQUENCE [LARGE SCALE GENOMIC DNA]</scope>
    <source>
        <strain evidence="3">JCM 3338</strain>
    </source>
</reference>
<dbReference type="Pfam" id="PF04480">
    <property type="entry name" value="DUF559"/>
    <property type="match status" value="1"/>
</dbReference>
<feature type="domain" description="DUF559" evidence="1">
    <location>
        <begin position="224"/>
        <end position="275"/>
    </location>
</feature>
<evidence type="ECO:0000313" key="2">
    <source>
        <dbReference type="EMBL" id="MFD2092357.1"/>
    </source>
</evidence>
<proteinExistence type="predicted"/>
<evidence type="ECO:0000313" key="3">
    <source>
        <dbReference type="Proteomes" id="UP001597402"/>
    </source>
</evidence>
<comment type="caution">
    <text evidence="2">The sequence shown here is derived from an EMBL/GenBank/DDBJ whole genome shotgun (WGS) entry which is preliminary data.</text>
</comment>
<gene>
    <name evidence="2" type="ORF">ACFSHS_12340</name>
</gene>
<dbReference type="EMBL" id="JBHUHP010000010">
    <property type="protein sequence ID" value="MFD2092357.1"/>
    <property type="molecule type" value="Genomic_DNA"/>
</dbReference>
<dbReference type="GO" id="GO:0004519">
    <property type="term" value="F:endonuclease activity"/>
    <property type="evidence" value="ECO:0007669"/>
    <property type="project" value="UniProtKB-KW"/>
</dbReference>
<keyword evidence="2" id="KW-0378">Hydrolase</keyword>
<keyword evidence="3" id="KW-1185">Reference proteome</keyword>
<name>A0ABW4XAM9_9ACTN</name>
<dbReference type="InterPro" id="IPR007569">
    <property type="entry name" value="DUF559"/>
</dbReference>
<dbReference type="Proteomes" id="UP001597402">
    <property type="component" value="Unassembled WGS sequence"/>
</dbReference>
<evidence type="ECO:0000259" key="1">
    <source>
        <dbReference type="Pfam" id="PF04480"/>
    </source>
</evidence>
<keyword evidence="2" id="KW-0255">Endonuclease</keyword>
<dbReference type="RefSeq" id="WP_376876079.1">
    <property type="nucleotide sequence ID" value="NZ_JBHUHP010000010.1"/>
</dbReference>
<accession>A0ABW4XAM9</accession>
<sequence length="290" mass="31834">MPLPPSYSAASARAAGLTRGVLRGSRYLRLAHDLTVRLDDAIDECERLQLLASLLPPDAAFSHATAAALLGAPVDAPLRPHVVLTPRRVLPQHSGLVVHARRLGGPDVVVHRDLRLTSGAQTFLDLAAVLPPWELVAVGDALRRAGHMTAATIGERLSRAGRVRGVVRARACAPILSPLAMSRPESLMRYWLVTSDLPHPEPQVPVQDRWGRVVSHGDLGYPEWRVLLEYEGRQHADDEQFGRDIDRYSLMAAGGWLVLRFANRHVHGPTAVVERTRRALVSRGWRSPSS</sequence>
<organism evidence="2 3">
    <name type="scientific">Blastococcus deserti</name>
    <dbReference type="NCBI Taxonomy" id="2259033"/>
    <lineage>
        <taxon>Bacteria</taxon>
        <taxon>Bacillati</taxon>
        <taxon>Actinomycetota</taxon>
        <taxon>Actinomycetes</taxon>
        <taxon>Geodermatophilales</taxon>
        <taxon>Geodermatophilaceae</taxon>
        <taxon>Blastococcus</taxon>
    </lineage>
</organism>
<keyword evidence="2" id="KW-0540">Nuclease</keyword>